<proteinExistence type="predicted"/>
<dbReference type="EMBL" id="GL945443">
    <property type="protein sequence ID" value="EGO19634.1"/>
    <property type="molecule type" value="Genomic_DNA"/>
</dbReference>
<accession>F8PBJ6</accession>
<reference evidence="2" key="1">
    <citation type="submission" date="2011-04" db="EMBL/GenBank/DDBJ databases">
        <title>Evolution of plant cell wall degrading machinery underlies the functional diversity of forest fungi.</title>
        <authorList>
            <consortium name="US DOE Joint Genome Institute (JGI-PGF)"/>
            <person name="Eastwood D.C."/>
            <person name="Floudas D."/>
            <person name="Binder M."/>
            <person name="Majcherczyk A."/>
            <person name="Schneider P."/>
            <person name="Aerts A."/>
            <person name="Asiegbu F.O."/>
            <person name="Baker S.E."/>
            <person name="Barry K."/>
            <person name="Bendiksby M."/>
            <person name="Blumentritt M."/>
            <person name="Coutinho P.M."/>
            <person name="Cullen D."/>
            <person name="Cullen D."/>
            <person name="Gathman A."/>
            <person name="Goodell B."/>
            <person name="Henrissat B."/>
            <person name="Ihrmark K."/>
            <person name="Kauserud H."/>
            <person name="Kohler A."/>
            <person name="LaButti K."/>
            <person name="Lapidus A."/>
            <person name="Lavin J.L."/>
            <person name="Lee Y.-H."/>
            <person name="Lindquist E."/>
            <person name="Lilly W."/>
            <person name="Lucas S."/>
            <person name="Morin E."/>
            <person name="Murat C."/>
            <person name="Oguiza J.A."/>
            <person name="Park J."/>
            <person name="Pisabarro A.G."/>
            <person name="Riley R."/>
            <person name="Rosling A."/>
            <person name="Salamov A."/>
            <person name="Schmidt O."/>
            <person name="Schmutz J."/>
            <person name="Skrede I."/>
            <person name="Stenlid J."/>
            <person name="Wiebenga A."/>
            <person name="Xie X."/>
            <person name="Kues U."/>
            <person name="Hibbett D.S."/>
            <person name="Hoffmeister D."/>
            <person name="Hogberg N."/>
            <person name="Martin F."/>
            <person name="Grigoriev I.V."/>
            <person name="Watkinson S.C."/>
        </authorList>
    </citation>
    <scope>NUCLEOTIDE SEQUENCE</scope>
    <source>
        <strain evidence="2">S7.9</strain>
    </source>
</reference>
<dbReference type="AlphaFoldDB" id="F8PBJ6"/>
<feature type="compositionally biased region" description="Basic and acidic residues" evidence="1">
    <location>
        <begin position="1"/>
        <end position="16"/>
    </location>
</feature>
<name>F8PBJ6_SERL9</name>
<protein>
    <submittedName>
        <fullName evidence="2">Uncharacterized protein</fullName>
    </submittedName>
</protein>
<organism>
    <name type="scientific">Serpula lacrymans var. lacrymans (strain S7.9)</name>
    <name type="common">Dry rot fungus</name>
    <dbReference type="NCBI Taxonomy" id="578457"/>
    <lineage>
        <taxon>Eukaryota</taxon>
        <taxon>Fungi</taxon>
        <taxon>Dikarya</taxon>
        <taxon>Basidiomycota</taxon>
        <taxon>Agaricomycotina</taxon>
        <taxon>Agaricomycetes</taxon>
        <taxon>Agaricomycetidae</taxon>
        <taxon>Boletales</taxon>
        <taxon>Coniophorineae</taxon>
        <taxon>Serpulaceae</taxon>
        <taxon>Serpula</taxon>
    </lineage>
</organism>
<sequence length="56" mass="6356">MSWQSREVDNGEGPKESKKKVVQKLSRRVLRLPSDATGLQMRSPFNTTLILTEKSP</sequence>
<evidence type="ECO:0000313" key="2">
    <source>
        <dbReference type="EMBL" id="EGO19634.1"/>
    </source>
</evidence>
<feature type="region of interest" description="Disordered" evidence="1">
    <location>
        <begin position="1"/>
        <end position="24"/>
    </location>
</feature>
<dbReference type="Proteomes" id="UP000008064">
    <property type="component" value="Unassembled WGS sequence"/>
</dbReference>
<dbReference type="GeneID" id="18812152"/>
<dbReference type="HOGENOM" id="CLU_3015636_0_0_1"/>
<dbReference type="KEGG" id="sla:SERLADRAFT_402204"/>
<evidence type="ECO:0000256" key="1">
    <source>
        <dbReference type="SAM" id="MobiDB-lite"/>
    </source>
</evidence>
<dbReference type="RefSeq" id="XP_007323767.1">
    <property type="nucleotide sequence ID" value="XM_007323705.1"/>
</dbReference>
<gene>
    <name evidence="2" type="ORF">SERLADRAFT_402204</name>
</gene>